<proteinExistence type="predicted"/>
<keyword evidence="1" id="KW-0695">RNA-directed DNA polymerase</keyword>
<keyword evidence="2" id="KW-1185">Reference proteome</keyword>
<comment type="caution">
    <text evidence="1">The sequence shown here is derived from an EMBL/GenBank/DDBJ whole genome shotgun (WGS) entry which is preliminary data.</text>
</comment>
<dbReference type="EMBL" id="BMAT01012661">
    <property type="protein sequence ID" value="GFR96407.1"/>
    <property type="molecule type" value="Genomic_DNA"/>
</dbReference>
<dbReference type="AlphaFoldDB" id="A0AAV4HG87"/>
<dbReference type="GO" id="GO:0003964">
    <property type="term" value="F:RNA-directed DNA polymerase activity"/>
    <property type="evidence" value="ECO:0007669"/>
    <property type="project" value="UniProtKB-KW"/>
</dbReference>
<name>A0AAV4HG87_9GAST</name>
<evidence type="ECO:0000313" key="2">
    <source>
        <dbReference type="Proteomes" id="UP000762676"/>
    </source>
</evidence>
<keyword evidence="1" id="KW-0548">Nucleotidyltransferase</keyword>
<gene>
    <name evidence="1" type="ORF">ElyMa_006297100</name>
</gene>
<keyword evidence="1" id="KW-0808">Transferase</keyword>
<protein>
    <submittedName>
        <fullName evidence="1">RNA-directed DNA polymerase from mobile element jockey-like</fullName>
    </submittedName>
</protein>
<sequence length="82" mass="9147">MLPSDPISKYLGVTIVRKLNYCKYLEGCANKIAKRNCILRKLARTTWGASQSALRTSTLALCYSAAEYCTPVWTRSPKNETG</sequence>
<reference evidence="1 2" key="1">
    <citation type="journal article" date="2021" name="Elife">
        <title>Chloroplast acquisition without the gene transfer in kleptoplastic sea slugs, Plakobranchus ocellatus.</title>
        <authorList>
            <person name="Maeda T."/>
            <person name="Takahashi S."/>
            <person name="Yoshida T."/>
            <person name="Shimamura S."/>
            <person name="Takaki Y."/>
            <person name="Nagai Y."/>
            <person name="Toyoda A."/>
            <person name="Suzuki Y."/>
            <person name="Arimoto A."/>
            <person name="Ishii H."/>
            <person name="Satoh N."/>
            <person name="Nishiyama T."/>
            <person name="Hasebe M."/>
            <person name="Maruyama T."/>
            <person name="Minagawa J."/>
            <person name="Obokata J."/>
            <person name="Shigenobu S."/>
        </authorList>
    </citation>
    <scope>NUCLEOTIDE SEQUENCE [LARGE SCALE GENOMIC DNA]</scope>
</reference>
<organism evidence="1 2">
    <name type="scientific">Elysia marginata</name>
    <dbReference type="NCBI Taxonomy" id="1093978"/>
    <lineage>
        <taxon>Eukaryota</taxon>
        <taxon>Metazoa</taxon>
        <taxon>Spiralia</taxon>
        <taxon>Lophotrochozoa</taxon>
        <taxon>Mollusca</taxon>
        <taxon>Gastropoda</taxon>
        <taxon>Heterobranchia</taxon>
        <taxon>Euthyneura</taxon>
        <taxon>Panpulmonata</taxon>
        <taxon>Sacoglossa</taxon>
        <taxon>Placobranchoidea</taxon>
        <taxon>Plakobranchidae</taxon>
        <taxon>Elysia</taxon>
    </lineage>
</organism>
<evidence type="ECO:0000313" key="1">
    <source>
        <dbReference type="EMBL" id="GFR96407.1"/>
    </source>
</evidence>
<dbReference type="Proteomes" id="UP000762676">
    <property type="component" value="Unassembled WGS sequence"/>
</dbReference>
<accession>A0AAV4HG87</accession>